<dbReference type="GO" id="GO:0090263">
    <property type="term" value="P:positive regulation of canonical Wnt signaling pathway"/>
    <property type="evidence" value="ECO:0007669"/>
    <property type="project" value="TreeGrafter"/>
</dbReference>
<evidence type="ECO:0000313" key="13">
    <source>
        <dbReference type="Proteomes" id="UP000276776"/>
    </source>
</evidence>
<name>A0A0N5CL20_THECL</name>
<evidence type="ECO:0000256" key="3">
    <source>
        <dbReference type="ARBA" id="ARBA00022475"/>
    </source>
</evidence>
<dbReference type="InterPro" id="IPR001863">
    <property type="entry name" value="Glypican"/>
</dbReference>
<dbReference type="GO" id="GO:0016477">
    <property type="term" value="P:cell migration"/>
    <property type="evidence" value="ECO:0007669"/>
    <property type="project" value="TreeGrafter"/>
</dbReference>
<dbReference type="GO" id="GO:0098552">
    <property type="term" value="C:side of membrane"/>
    <property type="evidence" value="ECO:0007669"/>
    <property type="project" value="UniProtKB-KW"/>
</dbReference>
<dbReference type="PANTHER" id="PTHR10822">
    <property type="entry name" value="GLYPICAN"/>
    <property type="match status" value="1"/>
</dbReference>
<dbReference type="EMBL" id="UYYF01000069">
    <property type="protein sequence ID" value="VDM95907.1"/>
    <property type="molecule type" value="Genomic_DNA"/>
</dbReference>
<evidence type="ECO:0000256" key="8">
    <source>
        <dbReference type="ARBA" id="ARBA00023180"/>
    </source>
</evidence>
<keyword evidence="9" id="KW-0357">Heparan sulfate</keyword>
<keyword evidence="10" id="KW-0449">Lipoprotein</keyword>
<keyword evidence="6" id="KW-0654">Proteoglycan</keyword>
<dbReference type="GO" id="GO:1905475">
    <property type="term" value="P:regulation of protein localization to membrane"/>
    <property type="evidence" value="ECO:0007669"/>
    <property type="project" value="TreeGrafter"/>
</dbReference>
<evidence type="ECO:0000256" key="11">
    <source>
        <dbReference type="RuleBase" id="RU003518"/>
    </source>
</evidence>
<evidence type="ECO:0000256" key="2">
    <source>
        <dbReference type="ARBA" id="ARBA00010260"/>
    </source>
</evidence>
<evidence type="ECO:0000256" key="10">
    <source>
        <dbReference type="ARBA" id="ARBA00023288"/>
    </source>
</evidence>
<evidence type="ECO:0000256" key="1">
    <source>
        <dbReference type="ARBA" id="ARBA00004609"/>
    </source>
</evidence>
<keyword evidence="4" id="KW-0336">GPI-anchor</keyword>
<keyword evidence="5" id="KW-0732">Signal</keyword>
<keyword evidence="7" id="KW-0472">Membrane</keyword>
<reference evidence="12 13" key="2">
    <citation type="submission" date="2018-11" db="EMBL/GenBank/DDBJ databases">
        <authorList>
            <consortium name="Pathogen Informatics"/>
        </authorList>
    </citation>
    <scope>NUCLEOTIDE SEQUENCE [LARGE SCALE GENOMIC DNA]</scope>
</reference>
<dbReference type="Proteomes" id="UP000276776">
    <property type="component" value="Unassembled WGS sequence"/>
</dbReference>
<accession>A0A0N5CL20</accession>
<organism evidence="14">
    <name type="scientific">Thelazia callipaeda</name>
    <name type="common">Oriental eyeworm</name>
    <name type="synonym">Parasitic nematode</name>
    <dbReference type="NCBI Taxonomy" id="103827"/>
    <lineage>
        <taxon>Eukaryota</taxon>
        <taxon>Metazoa</taxon>
        <taxon>Ecdysozoa</taxon>
        <taxon>Nematoda</taxon>
        <taxon>Chromadorea</taxon>
        <taxon>Rhabditida</taxon>
        <taxon>Spirurina</taxon>
        <taxon>Spiruromorpha</taxon>
        <taxon>Thelazioidea</taxon>
        <taxon>Thelaziidae</taxon>
        <taxon>Thelazia</taxon>
    </lineage>
</organism>
<proteinExistence type="inferred from homology"/>
<protein>
    <submittedName>
        <fullName evidence="14">DUF659 domain-containing protein</fullName>
    </submittedName>
</protein>
<evidence type="ECO:0000256" key="6">
    <source>
        <dbReference type="ARBA" id="ARBA00022974"/>
    </source>
</evidence>
<reference evidence="14" key="1">
    <citation type="submission" date="2017-02" db="UniProtKB">
        <authorList>
            <consortium name="WormBaseParasite"/>
        </authorList>
    </citation>
    <scope>IDENTIFICATION</scope>
</reference>
<evidence type="ECO:0000256" key="4">
    <source>
        <dbReference type="ARBA" id="ARBA00022622"/>
    </source>
</evidence>
<dbReference type="OrthoDB" id="6380619at2759"/>
<dbReference type="Pfam" id="PF01153">
    <property type="entry name" value="Glypican"/>
    <property type="match status" value="1"/>
</dbReference>
<dbReference type="GO" id="GO:0005576">
    <property type="term" value="C:extracellular region"/>
    <property type="evidence" value="ECO:0007669"/>
    <property type="project" value="TreeGrafter"/>
</dbReference>
<dbReference type="STRING" id="103827.A0A0N5CL20"/>
<gene>
    <name evidence="12" type="ORF">TCLT_LOCUS794</name>
</gene>
<keyword evidence="13" id="KW-1185">Reference proteome</keyword>
<dbReference type="AlphaFoldDB" id="A0A0N5CL20"/>
<evidence type="ECO:0000256" key="9">
    <source>
        <dbReference type="ARBA" id="ARBA00023207"/>
    </source>
</evidence>
<dbReference type="GO" id="GO:0009986">
    <property type="term" value="C:cell surface"/>
    <property type="evidence" value="ECO:0007669"/>
    <property type="project" value="TreeGrafter"/>
</dbReference>
<keyword evidence="3" id="KW-1003">Cell membrane</keyword>
<sequence>MAVVIPLAVQISESIMVFQEKAPTISARVLRKCVQKDSDPSMKHEIVPFKAPLEPLPDFTDTLTDAHSQLLTSFIAKIQETRDFWGIGPRLTCFNSTWAASDDSAFCWNDTKLVNNLKDADKLVLSDGYESNFTTTVFLIERLKLLMLSNRLLESFEGRRMNNESIDSDVEGSGFPYISVDDEDGDEFEDGGSGLDENQPAIVIDIAGSHRDISEPSATDKSDLQSTTTVVPELKVTQPKVNVTVAKISTRQKPSIFISLIVLVIIHAS</sequence>
<comment type="subcellular location">
    <subcellularLocation>
        <location evidence="1">Cell membrane</location>
        <topology evidence="1">Lipid-anchor</topology>
        <topology evidence="1">GPI-anchor</topology>
    </subcellularLocation>
</comment>
<evidence type="ECO:0000256" key="7">
    <source>
        <dbReference type="ARBA" id="ARBA00023136"/>
    </source>
</evidence>
<comment type="similarity">
    <text evidence="2 11">Belongs to the glypican family.</text>
</comment>
<dbReference type="PANTHER" id="PTHR10822:SF29">
    <property type="entry name" value="DIVISION ABNORMALLY DELAYED PROTEIN"/>
    <property type="match status" value="1"/>
</dbReference>
<dbReference type="OMA" id="DDTCWDG"/>
<dbReference type="GO" id="GO:0005886">
    <property type="term" value="C:plasma membrane"/>
    <property type="evidence" value="ECO:0007669"/>
    <property type="project" value="UniProtKB-SubCell"/>
</dbReference>
<dbReference type="WBParaSite" id="TCLT_0000079301-mRNA-1">
    <property type="protein sequence ID" value="TCLT_0000079301-mRNA-1"/>
    <property type="gene ID" value="TCLT_0000079301"/>
</dbReference>
<evidence type="ECO:0000313" key="14">
    <source>
        <dbReference type="WBParaSite" id="TCLT_0000079301-mRNA-1"/>
    </source>
</evidence>
<evidence type="ECO:0000256" key="5">
    <source>
        <dbReference type="ARBA" id="ARBA00022729"/>
    </source>
</evidence>
<evidence type="ECO:0000313" key="12">
    <source>
        <dbReference type="EMBL" id="VDM95907.1"/>
    </source>
</evidence>
<keyword evidence="8" id="KW-0325">Glycoprotein</keyword>